<dbReference type="RefSeq" id="XP_040942338.1">
    <property type="nucleotide sequence ID" value="XM_041086404.1"/>
</dbReference>
<name>A0ABM2ZI46_GOSHI</name>
<dbReference type="SUPFAM" id="SSF53098">
    <property type="entry name" value="Ribonuclease H-like"/>
    <property type="match status" value="1"/>
</dbReference>
<reference evidence="2" key="1">
    <citation type="journal article" date="2020" name="Nat. Genet.">
        <title>Genomic diversifications of five Gossypium allopolyploid species and their impact on cotton improvement.</title>
        <authorList>
            <person name="Chen Z.J."/>
            <person name="Sreedasyam A."/>
            <person name="Ando A."/>
            <person name="Song Q."/>
            <person name="De Santiago L.M."/>
            <person name="Hulse-Kemp A.M."/>
            <person name="Ding M."/>
            <person name="Ye W."/>
            <person name="Kirkbride R.C."/>
            <person name="Jenkins J."/>
            <person name="Plott C."/>
            <person name="Lovell J."/>
            <person name="Lin Y.M."/>
            <person name="Vaughn R."/>
            <person name="Liu B."/>
            <person name="Simpson S."/>
            <person name="Scheffler B.E."/>
            <person name="Wen L."/>
            <person name="Saski C.A."/>
            <person name="Grover C.E."/>
            <person name="Hu G."/>
            <person name="Conover J.L."/>
            <person name="Carlson J.W."/>
            <person name="Shu S."/>
            <person name="Boston L.B."/>
            <person name="Williams M."/>
            <person name="Peterson D.G."/>
            <person name="McGee K."/>
            <person name="Jones D.C."/>
            <person name="Wendel J.F."/>
            <person name="Stelly D.M."/>
            <person name="Grimwood J."/>
            <person name="Schmutz J."/>
        </authorList>
    </citation>
    <scope>NUCLEOTIDE SEQUENCE [LARGE SCALE GENOMIC DNA]</scope>
    <source>
        <strain evidence="2">cv. TM-1</strain>
    </source>
</reference>
<proteinExistence type="predicted"/>
<feature type="domain" description="RNase H type-1" evidence="1">
    <location>
        <begin position="30"/>
        <end position="127"/>
    </location>
</feature>
<keyword evidence="2" id="KW-1185">Reference proteome</keyword>
<dbReference type="CDD" id="cd09279">
    <property type="entry name" value="RNase_HI_like"/>
    <property type="match status" value="1"/>
</dbReference>
<dbReference type="Gene3D" id="3.30.420.10">
    <property type="entry name" value="Ribonuclease H-like superfamily/Ribonuclease H"/>
    <property type="match status" value="1"/>
</dbReference>
<reference evidence="3" key="2">
    <citation type="submission" date="2025-08" db="UniProtKB">
        <authorList>
            <consortium name="RefSeq"/>
        </authorList>
    </citation>
    <scope>IDENTIFICATION</scope>
</reference>
<dbReference type="InterPro" id="IPR012337">
    <property type="entry name" value="RNaseH-like_sf"/>
</dbReference>
<evidence type="ECO:0000313" key="2">
    <source>
        <dbReference type="Proteomes" id="UP000818029"/>
    </source>
</evidence>
<dbReference type="Proteomes" id="UP000818029">
    <property type="component" value="Chromosome D01"/>
</dbReference>
<protein>
    <recommendedName>
        <fullName evidence="1">RNase H type-1 domain-containing protein</fullName>
    </recommendedName>
</protein>
<sequence length="257" mass="30030">MYVAIAEEDSQKNHHWKLNFDRASNAVGNGIGAVLVSPNGYHYPFTSKLDFDCTNNMAEYETCIMGIRAAIERKIKILELKGEWEKRDPKLIHYQKLVLELIEEFDSITFRYLPQDENQMVDALATLASMIKVNKSEDMKSIQISIYETPAPCYKNDKRTLRRLTIDYVLDGEILYNRGKDQVLLRYVDAVEAKKILEEVHEVYKIEAILPIEVEISSLRVLAELKLDEAEWIQFRYDKLNLIEEKRLKVIHHGQMY</sequence>
<dbReference type="InterPro" id="IPR036397">
    <property type="entry name" value="RNaseH_sf"/>
</dbReference>
<organism evidence="2 3">
    <name type="scientific">Gossypium hirsutum</name>
    <name type="common">Upland cotton</name>
    <name type="synonym">Gossypium mexicanum</name>
    <dbReference type="NCBI Taxonomy" id="3635"/>
    <lineage>
        <taxon>Eukaryota</taxon>
        <taxon>Viridiplantae</taxon>
        <taxon>Streptophyta</taxon>
        <taxon>Embryophyta</taxon>
        <taxon>Tracheophyta</taxon>
        <taxon>Spermatophyta</taxon>
        <taxon>Magnoliopsida</taxon>
        <taxon>eudicotyledons</taxon>
        <taxon>Gunneridae</taxon>
        <taxon>Pentapetalae</taxon>
        <taxon>rosids</taxon>
        <taxon>malvids</taxon>
        <taxon>Malvales</taxon>
        <taxon>Malvaceae</taxon>
        <taxon>Malvoideae</taxon>
        <taxon>Gossypium</taxon>
    </lineage>
</organism>
<dbReference type="Pfam" id="PF13456">
    <property type="entry name" value="RVT_3"/>
    <property type="match status" value="1"/>
</dbReference>
<accession>A0ABM2ZI46</accession>
<evidence type="ECO:0000313" key="3">
    <source>
        <dbReference type="RefSeq" id="XP_040942338.1"/>
    </source>
</evidence>
<dbReference type="PANTHER" id="PTHR48475">
    <property type="entry name" value="RIBONUCLEASE H"/>
    <property type="match status" value="1"/>
</dbReference>
<dbReference type="InterPro" id="IPR002156">
    <property type="entry name" value="RNaseH_domain"/>
</dbReference>
<dbReference type="PANTHER" id="PTHR48475:SF1">
    <property type="entry name" value="RNASE H TYPE-1 DOMAIN-CONTAINING PROTEIN"/>
    <property type="match status" value="1"/>
</dbReference>
<dbReference type="GeneID" id="121213606"/>
<gene>
    <name evidence="3" type="primary">LOC121213606</name>
</gene>
<evidence type="ECO:0000259" key="1">
    <source>
        <dbReference type="Pfam" id="PF13456"/>
    </source>
</evidence>